<comment type="caution">
    <text evidence="1">The sequence shown here is derived from an EMBL/GenBank/DDBJ whole genome shotgun (WGS) entry which is preliminary data.</text>
</comment>
<gene>
    <name evidence="1" type="ORF">F8566_09395</name>
</gene>
<evidence type="ECO:0000313" key="1">
    <source>
        <dbReference type="EMBL" id="KAB2350035.1"/>
    </source>
</evidence>
<dbReference type="AlphaFoldDB" id="A0A6H9Z009"/>
<protein>
    <submittedName>
        <fullName evidence="1">Uncharacterized protein</fullName>
    </submittedName>
</protein>
<dbReference type="OrthoDB" id="8722217at2"/>
<sequence length="83" mass="8687">MAARTVRAGKLRADTLAASCRSRACQKPSAGRGAKGHRSSYWPVTDLASPTPGFVLIPSPALASNTLSTGLPPRLWNVRGRSG</sequence>
<organism evidence="1 2">
    <name type="scientific">Actinomadura rudentiformis</name>
    <dbReference type="NCBI Taxonomy" id="359158"/>
    <lineage>
        <taxon>Bacteria</taxon>
        <taxon>Bacillati</taxon>
        <taxon>Actinomycetota</taxon>
        <taxon>Actinomycetes</taxon>
        <taxon>Streptosporangiales</taxon>
        <taxon>Thermomonosporaceae</taxon>
        <taxon>Actinomadura</taxon>
    </lineage>
</organism>
<keyword evidence="2" id="KW-1185">Reference proteome</keyword>
<dbReference type="Proteomes" id="UP000468735">
    <property type="component" value="Unassembled WGS sequence"/>
</dbReference>
<dbReference type="EMBL" id="WBMT01000004">
    <property type="protein sequence ID" value="KAB2350035.1"/>
    <property type="molecule type" value="Genomic_DNA"/>
</dbReference>
<name>A0A6H9Z009_9ACTN</name>
<reference evidence="1 2" key="1">
    <citation type="submission" date="2019-09" db="EMBL/GenBank/DDBJ databases">
        <title>Actinomadura physcomitrii sp. nov., a novel actinomycete isolated from moss [Physcomitrium sphaericum (Ludw) Fuernr].</title>
        <authorList>
            <person name="Zhuang X."/>
            <person name="Liu C."/>
        </authorList>
    </citation>
    <scope>NUCLEOTIDE SEQUENCE [LARGE SCALE GENOMIC DNA]</scope>
    <source>
        <strain evidence="1 2">HMC1</strain>
    </source>
</reference>
<proteinExistence type="predicted"/>
<evidence type="ECO:0000313" key="2">
    <source>
        <dbReference type="Proteomes" id="UP000468735"/>
    </source>
</evidence>
<accession>A0A6H9Z009</accession>